<evidence type="ECO:0000259" key="13">
    <source>
        <dbReference type="Pfam" id="PF00122"/>
    </source>
</evidence>
<dbReference type="GO" id="GO:0019829">
    <property type="term" value="F:ATPase-coupled monoatomic cation transmembrane transporter activity"/>
    <property type="evidence" value="ECO:0007669"/>
    <property type="project" value="TreeGrafter"/>
</dbReference>
<dbReference type="InterPro" id="IPR006544">
    <property type="entry name" value="P-type_TPase_V"/>
</dbReference>
<protein>
    <submittedName>
        <fullName evidence="15">Uncharacterized protein</fullName>
    </submittedName>
</protein>
<dbReference type="PhylomeDB" id="A0A0G4I7T0"/>
<dbReference type="InterPro" id="IPR008250">
    <property type="entry name" value="ATPase_P-typ_transduc_dom_A_sf"/>
</dbReference>
<dbReference type="InterPro" id="IPR001757">
    <property type="entry name" value="P_typ_ATPase"/>
</dbReference>
<gene>
    <name evidence="15" type="ORF">Cvel_11746</name>
</gene>
<evidence type="ECO:0000256" key="10">
    <source>
        <dbReference type="ARBA" id="ARBA00023136"/>
    </source>
</evidence>
<feature type="transmembrane region" description="Helical" evidence="12">
    <location>
        <begin position="1321"/>
        <end position="1341"/>
    </location>
</feature>
<dbReference type="SFLD" id="SFLDS00003">
    <property type="entry name" value="Haloacid_Dehalogenase"/>
    <property type="match status" value="1"/>
</dbReference>
<feature type="transmembrane region" description="Helical" evidence="12">
    <location>
        <begin position="659"/>
        <end position="680"/>
    </location>
</feature>
<keyword evidence="4" id="KW-0479">Metal-binding</keyword>
<feature type="region of interest" description="Disordered" evidence="11">
    <location>
        <begin position="488"/>
        <end position="616"/>
    </location>
</feature>
<dbReference type="InterPro" id="IPR059000">
    <property type="entry name" value="ATPase_P-type_domA"/>
</dbReference>
<comment type="subcellular location">
    <subcellularLocation>
        <location evidence="1">Membrane</location>
        <topology evidence="1">Multi-pass membrane protein</topology>
    </subcellularLocation>
</comment>
<keyword evidence="8" id="KW-1278">Translocase</keyword>
<feature type="transmembrane region" description="Helical" evidence="12">
    <location>
        <begin position="88"/>
        <end position="107"/>
    </location>
</feature>
<dbReference type="Pfam" id="PF00122">
    <property type="entry name" value="E1-E2_ATPase"/>
    <property type="match status" value="1"/>
</dbReference>
<dbReference type="PROSITE" id="PS00154">
    <property type="entry name" value="ATPASE_E1_E2"/>
    <property type="match status" value="1"/>
</dbReference>
<evidence type="ECO:0000313" key="15">
    <source>
        <dbReference type="EMBL" id="CEM53133.1"/>
    </source>
</evidence>
<accession>A0A0G4I7T0</accession>
<feature type="transmembrane region" description="Helical" evidence="12">
    <location>
        <begin position="1443"/>
        <end position="1462"/>
    </location>
</feature>
<feature type="domain" description="P-type ATPase A" evidence="13">
    <location>
        <begin position="399"/>
        <end position="502"/>
    </location>
</feature>
<dbReference type="Pfam" id="PF00690">
    <property type="entry name" value="Cation_ATPase_N"/>
    <property type="match status" value="1"/>
</dbReference>
<dbReference type="InterPro" id="IPR023298">
    <property type="entry name" value="ATPase_P-typ_TM_dom_sf"/>
</dbReference>
<name>A0A0G4I7T0_9ALVE</name>
<dbReference type="Gene3D" id="3.40.1110.10">
    <property type="entry name" value="Calcium-transporting ATPase, cytoplasmic domain N"/>
    <property type="match status" value="2"/>
</dbReference>
<organism evidence="15">
    <name type="scientific">Chromera velia CCMP2878</name>
    <dbReference type="NCBI Taxonomy" id="1169474"/>
    <lineage>
        <taxon>Eukaryota</taxon>
        <taxon>Sar</taxon>
        <taxon>Alveolata</taxon>
        <taxon>Colpodellida</taxon>
        <taxon>Chromeraceae</taxon>
        <taxon>Chromera</taxon>
    </lineage>
</organism>
<evidence type="ECO:0000256" key="7">
    <source>
        <dbReference type="ARBA" id="ARBA00022842"/>
    </source>
</evidence>
<dbReference type="Gene3D" id="3.40.50.1000">
    <property type="entry name" value="HAD superfamily/HAD-like"/>
    <property type="match status" value="2"/>
</dbReference>
<dbReference type="EMBL" id="CDMZ01005525">
    <property type="protein sequence ID" value="CEM53133.1"/>
    <property type="molecule type" value="Genomic_DNA"/>
</dbReference>
<feature type="region of interest" description="Disordered" evidence="11">
    <location>
        <begin position="844"/>
        <end position="879"/>
    </location>
</feature>
<feature type="compositionally biased region" description="Polar residues" evidence="11">
    <location>
        <begin position="860"/>
        <end position="869"/>
    </location>
</feature>
<keyword evidence="10 12" id="KW-0472">Membrane</keyword>
<dbReference type="GO" id="GO:0140358">
    <property type="term" value="F:P-type transmembrane transporter activity"/>
    <property type="evidence" value="ECO:0007669"/>
    <property type="project" value="InterPro"/>
</dbReference>
<dbReference type="PANTHER" id="PTHR45630">
    <property type="entry name" value="CATION-TRANSPORTING ATPASE-RELATED"/>
    <property type="match status" value="1"/>
</dbReference>
<dbReference type="GO" id="GO:0005524">
    <property type="term" value="F:ATP binding"/>
    <property type="evidence" value="ECO:0007669"/>
    <property type="project" value="UniProtKB-KW"/>
</dbReference>
<dbReference type="Gene3D" id="1.20.1110.10">
    <property type="entry name" value="Calcium-transporting ATPase, transmembrane domain"/>
    <property type="match status" value="1"/>
</dbReference>
<dbReference type="InterPro" id="IPR044492">
    <property type="entry name" value="P_typ_ATPase_HD_dom"/>
</dbReference>
<evidence type="ECO:0000256" key="9">
    <source>
        <dbReference type="ARBA" id="ARBA00022989"/>
    </source>
</evidence>
<evidence type="ECO:0000256" key="4">
    <source>
        <dbReference type="ARBA" id="ARBA00022723"/>
    </source>
</evidence>
<evidence type="ECO:0000256" key="12">
    <source>
        <dbReference type="SAM" id="Phobius"/>
    </source>
</evidence>
<dbReference type="PANTHER" id="PTHR45630:SF11">
    <property type="entry name" value="CATION-TRANSPORTING P-TYPE ATPASE N-TERMINAL DOMAIN-CONTAINING PROTEIN"/>
    <property type="match status" value="1"/>
</dbReference>
<feature type="transmembrane region" description="Helical" evidence="12">
    <location>
        <begin position="139"/>
        <end position="156"/>
    </location>
</feature>
<sequence length="1550" mass="170816">MGRYPTGPNPVCAPPECHPRIHDWSAQPGLLVLYSFWAFFGLFSLAWFVGRWLALVYSRKTRGDPKAEGGRQMSIVGYKDHWVGTSVYFLWVLFSLHWVALYLVIVIDHRWDCQFGGWDNLCFEGQHFITGNTLNNQRAMFTVWMCFLAWLVFLLLSKDQLRNWFRLQGVSLREASHLFIQVKASRPPPSEGPASSVVARVLQFVRRSLPQRFQKSANAALGQGSGIRCTTVVVRPLEFHFEGAGGKGGGNGSEQRGELCPGFLHRFVVFEGSRFLLWAHEGKEGCRRIDVKMPSTCRGLHDLSSGLSDGEAARLKAIEGANEIPFEPESLMTLVAKEFFGGFYIYQLAIYMVWIWYGNIVVAPATGLLIVATGLIKASVVRNNQVTLQRVSKHSSVERVYRGGRWTDVPSEDIMHGDIIHVKEGGWTVPCDIALVRGAAVCNEAALTGEAHPVEKRQVPTDPRVVFDSTAKASAAFQVFAGTTVMETSHLEEMEKEGKGKREGRSESQAESPDCCLDSPPFPSPVLHFSEDNGQVVGGKETRQKPGDEKRTVEGQRETEGSSLTQSLHMHKQRTGEETNGKAGERRLSRAETGDPMREEGEGSEERGETEGRAEEGWGDKTAVGIVVAQGIHTAKGRLVSSILFPEEVKFKFEEDLPLVVLGMVFYGVLVFITSMRLMVLAGSKSSWLDQWALAVTTMSQVITPLLPVVLVAGPLRAAHRLAQRGISCLQPGRTTCAGNVRVMCFDKTGTLTKESLDFLGVVPLSFQGTGRSEAASDKAKSKETDSTRPFCLADEPVLPSLLRDSADIPEKRSVTRKGRQGTPVVSTPFEGGVLQIIVSPATPLSQPSDVSREDKIKISRTTSSSETSAPPVDSHSPTVSSQELLYYATASCHSVGSFQGGLVGSQVEVQMFRNSGWTFSSAALDRHRAVPFRAERNLEGPRWPGSSNAGQLCVLKKFEFDHGRQLMSVVVALPQERGEALYFALAKGSFEALSGASVPESVPADATERAKSLALDGCYVLAMGGRQLSKETVAAILCDDLGREDVEAEFGFLGLLLFRNELKSDSSAAVQQLREGDVRVVIVTGDNAECGNYIARELGLLDRCKQVLLAEVCDGGTVDDVTWSDISPEGEQGLRTWDVLRQEEDLRSGRLELSITGKAFRALLAEKTRVEKERAQTHTPHDTRVDKWDLVTSAFSGTVLDRALFFTRVFARMSPDDKVEVVELFKGRGLTVGMCGDGGNDCGALKAAHVGVALSDAEASVVSPFTDKNKSCAAVVDLLRFGRCALHVSFSCVKYLLLYGLLASVLQLTCRYWGIFIAQLSYFMIDIVAVLFVGYAISLAHPKKRLVPSRPTASLLGAINLWSLFGVFLICFAFFVGALFLMQTWEGFVPWPAELTDSWRFWLLTDNWESTGVYTMMYLQYITGALIFSFGHKYRRALWNQWPLLVVWAVLYGFTVGLLLAPENVLSRAFHLAQEQFNRPNPDNPYWRLYQERGGNPSPAMSVWQRGSLVLLAVGSHLACALWQKSVVEGPIGAAVRKKFPSVRIRFPV</sequence>
<feature type="compositionally biased region" description="Basic and acidic residues" evidence="11">
    <location>
        <begin position="574"/>
        <end position="616"/>
    </location>
</feature>
<reference evidence="15" key="1">
    <citation type="submission" date="2014-11" db="EMBL/GenBank/DDBJ databases">
        <authorList>
            <person name="Otto D Thomas"/>
            <person name="Naeem Raeece"/>
        </authorList>
    </citation>
    <scope>NUCLEOTIDE SEQUENCE</scope>
</reference>
<evidence type="ECO:0000256" key="3">
    <source>
        <dbReference type="ARBA" id="ARBA00022692"/>
    </source>
</evidence>
<feature type="transmembrane region" description="Helical" evidence="12">
    <location>
        <begin position="339"/>
        <end position="357"/>
    </location>
</feature>
<dbReference type="GO" id="GO:0046872">
    <property type="term" value="F:metal ion binding"/>
    <property type="evidence" value="ECO:0007669"/>
    <property type="project" value="UniProtKB-KW"/>
</dbReference>
<dbReference type="SUPFAM" id="SSF81653">
    <property type="entry name" value="Calcium ATPase, transduction domain A"/>
    <property type="match status" value="1"/>
</dbReference>
<evidence type="ECO:0000256" key="2">
    <source>
        <dbReference type="ARBA" id="ARBA00006000"/>
    </source>
</evidence>
<dbReference type="InterPro" id="IPR023214">
    <property type="entry name" value="HAD_sf"/>
</dbReference>
<evidence type="ECO:0000256" key="6">
    <source>
        <dbReference type="ARBA" id="ARBA00022840"/>
    </source>
</evidence>
<dbReference type="SFLD" id="SFLDG00002">
    <property type="entry name" value="C1.7:_P-type_atpase_like"/>
    <property type="match status" value="1"/>
</dbReference>
<evidence type="ECO:0000259" key="14">
    <source>
        <dbReference type="Pfam" id="PF00690"/>
    </source>
</evidence>
<evidence type="ECO:0000256" key="11">
    <source>
        <dbReference type="SAM" id="MobiDB-lite"/>
    </source>
</evidence>
<evidence type="ECO:0000256" key="8">
    <source>
        <dbReference type="ARBA" id="ARBA00022967"/>
    </source>
</evidence>
<feature type="transmembrane region" description="Helical" evidence="12">
    <location>
        <begin position="34"/>
        <end position="57"/>
    </location>
</feature>
<keyword evidence="6" id="KW-0067">ATP-binding</keyword>
<evidence type="ECO:0000256" key="1">
    <source>
        <dbReference type="ARBA" id="ARBA00004141"/>
    </source>
</evidence>
<evidence type="ECO:0000256" key="5">
    <source>
        <dbReference type="ARBA" id="ARBA00022741"/>
    </source>
</evidence>
<dbReference type="InterPro" id="IPR018303">
    <property type="entry name" value="ATPase_P-typ_P_site"/>
</dbReference>
<proteinExistence type="inferred from homology"/>
<dbReference type="SUPFAM" id="SSF81665">
    <property type="entry name" value="Calcium ATPase, transmembrane domain M"/>
    <property type="match status" value="1"/>
</dbReference>
<keyword evidence="5" id="KW-0547">Nucleotide-binding</keyword>
<keyword evidence="3 12" id="KW-0812">Transmembrane</keyword>
<feature type="transmembrane region" description="Helical" evidence="12">
    <location>
        <begin position="363"/>
        <end position="380"/>
    </location>
</feature>
<dbReference type="PRINTS" id="PR00119">
    <property type="entry name" value="CATATPASE"/>
</dbReference>
<keyword evidence="7" id="KW-0460">Magnesium</keyword>
<dbReference type="InterPro" id="IPR004014">
    <property type="entry name" value="ATPase_P-typ_cation-transptr_N"/>
</dbReference>
<dbReference type="GO" id="GO:0016887">
    <property type="term" value="F:ATP hydrolysis activity"/>
    <property type="evidence" value="ECO:0007669"/>
    <property type="project" value="InterPro"/>
</dbReference>
<feature type="compositionally biased region" description="Basic and acidic residues" evidence="11">
    <location>
        <begin position="540"/>
        <end position="560"/>
    </location>
</feature>
<dbReference type="PROSITE" id="PS01229">
    <property type="entry name" value="COF_2"/>
    <property type="match status" value="1"/>
</dbReference>
<feature type="transmembrane region" description="Helical" evidence="12">
    <location>
        <begin position="1362"/>
        <end position="1383"/>
    </location>
</feature>
<comment type="similarity">
    <text evidence="2">Belongs to the cation transport ATPase (P-type) (TC 3.A.3) family. Type V subfamily.</text>
</comment>
<feature type="compositionally biased region" description="Basic and acidic residues" evidence="11">
    <location>
        <begin position="489"/>
        <end position="508"/>
    </location>
</feature>
<dbReference type="InterPro" id="IPR036412">
    <property type="entry name" value="HAD-like_sf"/>
</dbReference>
<dbReference type="VEuPathDB" id="CryptoDB:Cvel_11746"/>
<dbReference type="Gene3D" id="2.70.150.10">
    <property type="entry name" value="Calcium-transporting ATPase, cytoplasmic transduction domain A"/>
    <property type="match status" value="2"/>
</dbReference>
<dbReference type="SFLD" id="SFLDF00027">
    <property type="entry name" value="p-type_atpase"/>
    <property type="match status" value="1"/>
</dbReference>
<dbReference type="InterPro" id="IPR023299">
    <property type="entry name" value="ATPase_P-typ_cyto_dom_N"/>
</dbReference>
<feature type="domain" description="Cation-transporting P-type ATPase N-terminal" evidence="14">
    <location>
        <begin position="296"/>
        <end position="350"/>
    </location>
</feature>
<keyword evidence="9 12" id="KW-1133">Transmembrane helix</keyword>
<dbReference type="NCBIfam" id="TIGR01494">
    <property type="entry name" value="ATPase_P-type"/>
    <property type="match status" value="1"/>
</dbReference>
<dbReference type="GO" id="GO:0016020">
    <property type="term" value="C:membrane"/>
    <property type="evidence" value="ECO:0007669"/>
    <property type="project" value="UniProtKB-SubCell"/>
</dbReference>
<feature type="region of interest" description="Disordered" evidence="11">
    <location>
        <begin position="806"/>
        <end position="826"/>
    </location>
</feature>
<feature type="transmembrane region" description="Helical" evidence="12">
    <location>
        <begin position="692"/>
        <end position="716"/>
    </location>
</feature>
<feature type="transmembrane region" description="Helical" evidence="12">
    <location>
        <begin position="1412"/>
        <end position="1431"/>
    </location>
</feature>
<dbReference type="SUPFAM" id="SSF56784">
    <property type="entry name" value="HAD-like"/>
    <property type="match status" value="1"/>
</dbReference>